<evidence type="ECO:0000256" key="1">
    <source>
        <dbReference type="ARBA" id="ARBA00001913"/>
    </source>
</evidence>
<evidence type="ECO:0000313" key="9">
    <source>
        <dbReference type="EMBL" id="TWU56270.1"/>
    </source>
</evidence>
<evidence type="ECO:0000256" key="3">
    <source>
        <dbReference type="ARBA" id="ARBA00022723"/>
    </source>
</evidence>
<proteinExistence type="inferred from homology"/>
<evidence type="ECO:0000256" key="2">
    <source>
        <dbReference type="ARBA" id="ARBA00008779"/>
    </source>
</evidence>
<name>A0A5C6F6R8_9BACT</name>
<dbReference type="Pfam" id="PF00884">
    <property type="entry name" value="Sulfatase"/>
    <property type="match status" value="1"/>
</dbReference>
<dbReference type="EC" id="3.1.6.6" evidence="9"/>
<accession>A0A5C6F6R8</accession>
<keyword evidence="5 9" id="KW-0378">Hydrolase</keyword>
<dbReference type="CDD" id="cd16030">
    <property type="entry name" value="iduronate-2-sulfatase"/>
    <property type="match status" value="1"/>
</dbReference>
<dbReference type="GO" id="GO:0047753">
    <property type="term" value="F:choline-sulfatase activity"/>
    <property type="evidence" value="ECO:0007669"/>
    <property type="project" value="UniProtKB-EC"/>
</dbReference>
<organism evidence="9 10">
    <name type="scientific">Rubripirellula reticaptiva</name>
    <dbReference type="NCBI Taxonomy" id="2528013"/>
    <lineage>
        <taxon>Bacteria</taxon>
        <taxon>Pseudomonadati</taxon>
        <taxon>Planctomycetota</taxon>
        <taxon>Planctomycetia</taxon>
        <taxon>Pirellulales</taxon>
        <taxon>Pirellulaceae</taxon>
        <taxon>Rubripirellula</taxon>
    </lineage>
</organism>
<dbReference type="InterPro" id="IPR000917">
    <property type="entry name" value="Sulfatase_N"/>
</dbReference>
<evidence type="ECO:0000256" key="7">
    <source>
        <dbReference type="SAM" id="MobiDB-lite"/>
    </source>
</evidence>
<feature type="domain" description="Sulfatase N-terminal" evidence="8">
    <location>
        <begin position="57"/>
        <end position="414"/>
    </location>
</feature>
<evidence type="ECO:0000313" key="10">
    <source>
        <dbReference type="Proteomes" id="UP000317977"/>
    </source>
</evidence>
<dbReference type="RefSeq" id="WP_186776197.1">
    <property type="nucleotide sequence ID" value="NZ_SJPX01000002.1"/>
</dbReference>
<dbReference type="AlphaFoldDB" id="A0A5C6F6R8"/>
<dbReference type="EMBL" id="SJPX01000002">
    <property type="protein sequence ID" value="TWU56270.1"/>
    <property type="molecule type" value="Genomic_DNA"/>
</dbReference>
<comment type="cofactor">
    <cofactor evidence="1">
        <name>Ca(2+)</name>
        <dbReference type="ChEBI" id="CHEBI:29108"/>
    </cofactor>
</comment>
<gene>
    <name evidence="9" type="primary">betC_10</name>
    <name evidence="9" type="ORF">Poly59_25740</name>
</gene>
<dbReference type="InterPro" id="IPR017850">
    <property type="entry name" value="Alkaline_phosphatase_core_sf"/>
</dbReference>
<sequence length="536" mass="59618">MNTVRSQTKPSLYHEKIRMNGFRSIRTVAKTAIVLLALGVFSQHVSVAHQAFSDDAPNVLFIAVDDLNDWVGVYGGHPQCRTPHIDRFAETAMVFRNASCPGPVCGPSRSALLSGFMPATTGLYGNANNMLDSNIVQSHATLPEYFSQNGYRTISRGKIFHAHTTGNGSDQGQWAFDVWQNSKGGGKPDPAQLNFRDQGIVNGKKLVNPKHTESGGSSFAFGPLLGGNEGTKDYETAKWFEGKLKEDFDKPFFMAVGFSKPHLPFYAPQKYFDLYDLDSVKVPEYRMDDLDDILTPDGKKAFKPHVDFQWCQEYGVMKEAVRAYMASISYADECVGVVLDALANSAHAENTIVVIWGDHGWHLGEKLKFRKASLWRESTQLPLIIQIPGMNQRQDCTRNVNLIDLYPTLIELCGLPEKKLDGTSIAPLLDDPSLAWQPTITTAGKGNHSVMSEQWHYITRANGVDELYNLENDPMEWTNLIQTTPQEAEVVIAKLKSFLPKSDAAVVKSRFAKNAAKQGGKIDETIKPRRDQSKLK</sequence>
<evidence type="ECO:0000256" key="5">
    <source>
        <dbReference type="ARBA" id="ARBA00022801"/>
    </source>
</evidence>
<keyword evidence="3" id="KW-0479">Metal-binding</keyword>
<dbReference type="PANTHER" id="PTHR45953:SF1">
    <property type="entry name" value="IDURONATE 2-SULFATASE"/>
    <property type="match status" value="1"/>
</dbReference>
<comment type="similarity">
    <text evidence="2">Belongs to the sulfatase family.</text>
</comment>
<dbReference type="InterPro" id="IPR035874">
    <property type="entry name" value="IDS"/>
</dbReference>
<evidence type="ECO:0000256" key="4">
    <source>
        <dbReference type="ARBA" id="ARBA00022729"/>
    </source>
</evidence>
<comment type="caution">
    <text evidence="9">The sequence shown here is derived from an EMBL/GenBank/DDBJ whole genome shotgun (WGS) entry which is preliminary data.</text>
</comment>
<dbReference type="Gene3D" id="3.40.720.10">
    <property type="entry name" value="Alkaline Phosphatase, subunit A"/>
    <property type="match status" value="1"/>
</dbReference>
<evidence type="ECO:0000259" key="8">
    <source>
        <dbReference type="Pfam" id="PF00884"/>
    </source>
</evidence>
<dbReference type="PANTHER" id="PTHR45953">
    <property type="entry name" value="IDURONATE 2-SULFATASE"/>
    <property type="match status" value="1"/>
</dbReference>
<dbReference type="GO" id="GO:0046872">
    <property type="term" value="F:metal ion binding"/>
    <property type="evidence" value="ECO:0007669"/>
    <property type="project" value="UniProtKB-KW"/>
</dbReference>
<evidence type="ECO:0000256" key="6">
    <source>
        <dbReference type="ARBA" id="ARBA00022837"/>
    </source>
</evidence>
<reference evidence="9 10" key="1">
    <citation type="submission" date="2019-02" db="EMBL/GenBank/DDBJ databases">
        <title>Deep-cultivation of Planctomycetes and their phenomic and genomic characterization uncovers novel biology.</title>
        <authorList>
            <person name="Wiegand S."/>
            <person name="Jogler M."/>
            <person name="Boedeker C."/>
            <person name="Pinto D."/>
            <person name="Vollmers J."/>
            <person name="Rivas-Marin E."/>
            <person name="Kohn T."/>
            <person name="Peeters S.H."/>
            <person name="Heuer A."/>
            <person name="Rast P."/>
            <person name="Oberbeckmann S."/>
            <person name="Bunk B."/>
            <person name="Jeske O."/>
            <person name="Meyerdierks A."/>
            <person name="Storesund J.E."/>
            <person name="Kallscheuer N."/>
            <person name="Luecker S."/>
            <person name="Lage O.M."/>
            <person name="Pohl T."/>
            <person name="Merkel B.J."/>
            <person name="Hornburger P."/>
            <person name="Mueller R.-W."/>
            <person name="Bruemmer F."/>
            <person name="Labrenz M."/>
            <person name="Spormann A.M."/>
            <person name="Op Den Camp H."/>
            <person name="Overmann J."/>
            <person name="Amann R."/>
            <person name="Jetten M.S.M."/>
            <person name="Mascher T."/>
            <person name="Medema M.H."/>
            <person name="Devos D.P."/>
            <person name="Kaster A.-K."/>
            <person name="Ovreas L."/>
            <person name="Rohde M."/>
            <person name="Galperin M.Y."/>
            <person name="Jogler C."/>
        </authorList>
    </citation>
    <scope>NUCLEOTIDE SEQUENCE [LARGE SCALE GENOMIC DNA]</scope>
    <source>
        <strain evidence="9 10">Poly59</strain>
    </source>
</reference>
<feature type="compositionally biased region" description="Basic and acidic residues" evidence="7">
    <location>
        <begin position="520"/>
        <end position="536"/>
    </location>
</feature>
<protein>
    <submittedName>
        <fullName evidence="9">Choline-sulfatase</fullName>
        <ecNumber evidence="9">3.1.6.6</ecNumber>
    </submittedName>
</protein>
<dbReference type="GO" id="GO:0005737">
    <property type="term" value="C:cytoplasm"/>
    <property type="evidence" value="ECO:0007669"/>
    <property type="project" value="TreeGrafter"/>
</dbReference>
<keyword evidence="6" id="KW-0106">Calcium</keyword>
<keyword evidence="4" id="KW-0732">Signal</keyword>
<dbReference type="SUPFAM" id="SSF53649">
    <property type="entry name" value="Alkaline phosphatase-like"/>
    <property type="match status" value="1"/>
</dbReference>
<feature type="region of interest" description="Disordered" evidence="7">
    <location>
        <begin position="516"/>
        <end position="536"/>
    </location>
</feature>
<keyword evidence="10" id="KW-1185">Reference proteome</keyword>
<dbReference type="Proteomes" id="UP000317977">
    <property type="component" value="Unassembled WGS sequence"/>
</dbReference>
<dbReference type="GO" id="GO:0004423">
    <property type="term" value="F:iduronate-2-sulfatase activity"/>
    <property type="evidence" value="ECO:0007669"/>
    <property type="project" value="InterPro"/>
</dbReference>